<feature type="region of interest" description="Disordered" evidence="1">
    <location>
        <begin position="1"/>
        <end position="22"/>
    </location>
</feature>
<name>A0AAE1T6K3_9LAMI</name>
<dbReference type="EMBL" id="JACGWL010000605">
    <property type="protein sequence ID" value="KAK4383128.1"/>
    <property type="molecule type" value="Genomic_DNA"/>
</dbReference>
<comment type="caution">
    <text evidence="3">The sequence shown here is derived from an EMBL/GenBank/DDBJ whole genome shotgun (WGS) entry which is preliminary data.</text>
</comment>
<keyword evidence="2" id="KW-0812">Transmembrane</keyword>
<dbReference type="SUPFAM" id="SSF56672">
    <property type="entry name" value="DNA/RNA polymerases"/>
    <property type="match status" value="1"/>
</dbReference>
<gene>
    <name evidence="3" type="ORF">Sango_2806100</name>
</gene>
<dbReference type="InterPro" id="IPR043502">
    <property type="entry name" value="DNA/RNA_pol_sf"/>
</dbReference>
<protein>
    <recommendedName>
        <fullName evidence="5">Reverse transcriptase/retrotransposon-derived protein RNase H-like domain-containing protein</fullName>
    </recommendedName>
</protein>
<accession>A0AAE1T6K3</accession>
<organism evidence="3 4">
    <name type="scientific">Sesamum angolense</name>
    <dbReference type="NCBI Taxonomy" id="2727404"/>
    <lineage>
        <taxon>Eukaryota</taxon>
        <taxon>Viridiplantae</taxon>
        <taxon>Streptophyta</taxon>
        <taxon>Embryophyta</taxon>
        <taxon>Tracheophyta</taxon>
        <taxon>Spermatophyta</taxon>
        <taxon>Magnoliopsida</taxon>
        <taxon>eudicotyledons</taxon>
        <taxon>Gunneridae</taxon>
        <taxon>Pentapetalae</taxon>
        <taxon>asterids</taxon>
        <taxon>lamiids</taxon>
        <taxon>Lamiales</taxon>
        <taxon>Pedaliaceae</taxon>
        <taxon>Sesamum</taxon>
    </lineage>
</organism>
<reference evidence="3" key="1">
    <citation type="submission" date="2020-06" db="EMBL/GenBank/DDBJ databases">
        <authorList>
            <person name="Li T."/>
            <person name="Hu X."/>
            <person name="Zhang T."/>
            <person name="Song X."/>
            <person name="Zhang H."/>
            <person name="Dai N."/>
            <person name="Sheng W."/>
            <person name="Hou X."/>
            <person name="Wei L."/>
        </authorList>
    </citation>
    <scope>NUCLEOTIDE SEQUENCE</scope>
    <source>
        <strain evidence="3">K16</strain>
        <tissue evidence="3">Leaf</tissue>
    </source>
</reference>
<dbReference type="AlphaFoldDB" id="A0AAE1T6K3"/>
<dbReference type="PANTHER" id="PTHR48475:SF2">
    <property type="entry name" value="RIBONUCLEASE H"/>
    <property type="match status" value="1"/>
</dbReference>
<proteinExistence type="predicted"/>
<evidence type="ECO:0000313" key="4">
    <source>
        <dbReference type="Proteomes" id="UP001289374"/>
    </source>
</evidence>
<dbReference type="Gene3D" id="3.30.70.270">
    <property type="match status" value="1"/>
</dbReference>
<reference evidence="3" key="2">
    <citation type="journal article" date="2024" name="Plant">
        <title>Genomic evolution and insights into agronomic trait innovations of Sesamum species.</title>
        <authorList>
            <person name="Miao H."/>
            <person name="Wang L."/>
            <person name="Qu L."/>
            <person name="Liu H."/>
            <person name="Sun Y."/>
            <person name="Le M."/>
            <person name="Wang Q."/>
            <person name="Wei S."/>
            <person name="Zheng Y."/>
            <person name="Lin W."/>
            <person name="Duan Y."/>
            <person name="Cao H."/>
            <person name="Xiong S."/>
            <person name="Wang X."/>
            <person name="Wei L."/>
            <person name="Li C."/>
            <person name="Ma Q."/>
            <person name="Ju M."/>
            <person name="Zhao R."/>
            <person name="Li G."/>
            <person name="Mu C."/>
            <person name="Tian Q."/>
            <person name="Mei H."/>
            <person name="Zhang T."/>
            <person name="Gao T."/>
            <person name="Zhang H."/>
        </authorList>
    </citation>
    <scope>NUCLEOTIDE SEQUENCE</scope>
    <source>
        <strain evidence="3">K16</strain>
    </source>
</reference>
<evidence type="ECO:0008006" key="5">
    <source>
        <dbReference type="Google" id="ProtNLM"/>
    </source>
</evidence>
<keyword evidence="4" id="KW-1185">Reference proteome</keyword>
<keyword evidence="2" id="KW-0472">Membrane</keyword>
<sequence>MLPRIHGDPTRHQVQPSQDQGYLGHGLPTNINEVQQLTGRMAALSRFISKSTEKGLPFFKILRKVKDFEWTEKYQRAFEELKAYLVKFPLLVKPIHRDTLYLYISSTSLPSALCWYEKKMVLRHPFTMAIRKWAIELSEYDISYLPRTTITIQALADFVSEMTGTTQEETGVAFGSKRARGASIGASFASKVFVFAYFAVLFCIRLSTGSIPDDFSE</sequence>
<evidence type="ECO:0000313" key="3">
    <source>
        <dbReference type="EMBL" id="KAK4383128.1"/>
    </source>
</evidence>
<evidence type="ECO:0000256" key="1">
    <source>
        <dbReference type="SAM" id="MobiDB-lite"/>
    </source>
</evidence>
<dbReference type="InterPro" id="IPR043128">
    <property type="entry name" value="Rev_trsase/Diguanyl_cyclase"/>
</dbReference>
<dbReference type="Proteomes" id="UP001289374">
    <property type="component" value="Unassembled WGS sequence"/>
</dbReference>
<dbReference type="PANTHER" id="PTHR48475">
    <property type="entry name" value="RIBONUCLEASE H"/>
    <property type="match status" value="1"/>
</dbReference>
<evidence type="ECO:0000256" key="2">
    <source>
        <dbReference type="SAM" id="Phobius"/>
    </source>
</evidence>
<feature type="compositionally biased region" description="Basic and acidic residues" evidence="1">
    <location>
        <begin position="1"/>
        <end position="11"/>
    </location>
</feature>
<keyword evidence="2" id="KW-1133">Transmembrane helix</keyword>
<feature type="transmembrane region" description="Helical" evidence="2">
    <location>
        <begin position="188"/>
        <end position="207"/>
    </location>
</feature>